<dbReference type="Pfam" id="PF04715">
    <property type="entry name" value="Anth_synt_I_N"/>
    <property type="match status" value="1"/>
</dbReference>
<dbReference type="EMBL" id="DSFC01000116">
    <property type="protein sequence ID" value="HEV09160.1"/>
    <property type="molecule type" value="Genomic_DNA"/>
</dbReference>
<comment type="catalytic activity">
    <reaction evidence="1">
        <text>chorismate + L-glutamine = anthranilate + pyruvate + L-glutamate + H(+)</text>
        <dbReference type="Rhea" id="RHEA:21732"/>
        <dbReference type="ChEBI" id="CHEBI:15361"/>
        <dbReference type="ChEBI" id="CHEBI:15378"/>
        <dbReference type="ChEBI" id="CHEBI:16567"/>
        <dbReference type="ChEBI" id="CHEBI:29748"/>
        <dbReference type="ChEBI" id="CHEBI:29985"/>
        <dbReference type="ChEBI" id="CHEBI:58359"/>
        <dbReference type="EC" id="4.1.3.27"/>
    </reaction>
</comment>
<dbReference type="GO" id="GO:0004049">
    <property type="term" value="F:anthranilate synthase activity"/>
    <property type="evidence" value="ECO:0007669"/>
    <property type="project" value="UniProtKB-EC"/>
</dbReference>
<dbReference type="Gene3D" id="3.60.120.10">
    <property type="entry name" value="Anthranilate synthase"/>
    <property type="match status" value="1"/>
</dbReference>
<evidence type="ECO:0000259" key="2">
    <source>
        <dbReference type="Pfam" id="PF04715"/>
    </source>
</evidence>
<evidence type="ECO:0000256" key="1">
    <source>
        <dbReference type="ARBA" id="ARBA00047683"/>
    </source>
</evidence>
<feature type="domain" description="Anthranilate synthase component I N-terminal" evidence="2">
    <location>
        <begin position="28"/>
        <end position="168"/>
    </location>
</feature>
<name>A0A831YAQ3_9AQUI</name>
<organism evidence="3">
    <name type="scientific">Sulfurihydrogenibium azorense</name>
    <dbReference type="NCBI Taxonomy" id="309806"/>
    <lineage>
        <taxon>Bacteria</taxon>
        <taxon>Pseudomonadati</taxon>
        <taxon>Aquificota</taxon>
        <taxon>Aquificia</taxon>
        <taxon>Aquificales</taxon>
        <taxon>Hydrogenothermaceae</taxon>
        <taxon>Sulfurihydrogenibium</taxon>
    </lineage>
</organism>
<dbReference type="SUPFAM" id="SSF56322">
    <property type="entry name" value="ADC synthase"/>
    <property type="match status" value="1"/>
</dbReference>
<proteinExistence type="predicted"/>
<gene>
    <name evidence="3" type="ORF">ENO34_02025</name>
</gene>
<dbReference type="GO" id="GO:0000162">
    <property type="term" value="P:L-tryptophan biosynthetic process"/>
    <property type="evidence" value="ECO:0007669"/>
    <property type="project" value="TreeGrafter"/>
</dbReference>
<dbReference type="InterPro" id="IPR005801">
    <property type="entry name" value="ADC_synthase"/>
</dbReference>
<sequence>MLNLSFQEFESLAKEYNVIPIYKEILLDVDTPLSVYLKIASTGRFNYILESVEKGEKIGRYSFIGSSENFYIRTKNNIVEIYNKGKIQYKETKDPINELKKLISNLKPFKDENLPPFWGGYVGYVGYDVIKFYEPVKDKNPDTLNLPDVYFFLSDEVIAFDNLTNKIKIIVSAIIQDDKSDLREIYENTLKKINVIEEKLTEEKHIK</sequence>
<dbReference type="PANTHER" id="PTHR11236">
    <property type="entry name" value="AMINOBENZOATE/ANTHRANILATE SYNTHASE"/>
    <property type="match status" value="1"/>
</dbReference>
<protein>
    <submittedName>
        <fullName evidence="3">Anthranilate synthase component I</fullName>
    </submittedName>
</protein>
<dbReference type="AlphaFoldDB" id="A0A831YAQ3"/>
<reference evidence="3" key="1">
    <citation type="journal article" date="2020" name="mSystems">
        <title>Genome- and Community-Level Interaction Insights into Carbon Utilization and Element Cycling Functions of Hydrothermarchaeota in Hydrothermal Sediment.</title>
        <authorList>
            <person name="Zhou Z."/>
            <person name="Liu Y."/>
            <person name="Xu W."/>
            <person name="Pan J."/>
            <person name="Luo Z.H."/>
            <person name="Li M."/>
        </authorList>
    </citation>
    <scope>NUCLEOTIDE SEQUENCE [LARGE SCALE GENOMIC DNA]</scope>
    <source>
        <strain evidence="3">SpSt-1257</strain>
    </source>
</reference>
<dbReference type="PANTHER" id="PTHR11236:SF48">
    <property type="entry name" value="ISOCHORISMATE SYNTHASE MENF"/>
    <property type="match status" value="1"/>
</dbReference>
<evidence type="ECO:0000313" key="3">
    <source>
        <dbReference type="EMBL" id="HEV09160.1"/>
    </source>
</evidence>
<feature type="non-terminal residue" evidence="3">
    <location>
        <position position="207"/>
    </location>
</feature>
<accession>A0A831YAQ3</accession>
<comment type="caution">
    <text evidence="3">The sequence shown here is derived from an EMBL/GenBank/DDBJ whole genome shotgun (WGS) entry which is preliminary data.</text>
</comment>
<dbReference type="Proteomes" id="UP000885621">
    <property type="component" value="Unassembled WGS sequence"/>
</dbReference>
<dbReference type="InterPro" id="IPR019999">
    <property type="entry name" value="Anth_synth_I-like"/>
</dbReference>
<dbReference type="InterPro" id="IPR006805">
    <property type="entry name" value="Anth_synth_I_N"/>
</dbReference>